<sequence length="344" mass="35630">MSRLGIRGLQVDLGERTVLDGVDLEVESGTLAAILGPSGCGKTTLLRAVAGFVTPRRGTIRLGGRVLVGPGHVLAPEARGVALVPQEGALFPHLDIAANIAFGLPRRERRSSRVSELLDLVGLAGSAQARPHELSGGQQHRVALARALAPAPGMVLLDEPFAALDATLRGNLRAEVRSALAAAGATALLVTHDQDEALSMADSVAVLQGGRIALHDSPVRAYEAPPDLGTARFLGELVELPGDLVAGRAHCALGEVDVVSEPGLREGPVTLGLRPEQLRLGGGGPAGVGGTAGVIRGREYFGHDSLLAIELSDGSVVRARVAGRPPLEDEVHLYVVGPVRAYPR</sequence>
<evidence type="ECO:0000256" key="5">
    <source>
        <dbReference type="ARBA" id="ARBA00022840"/>
    </source>
</evidence>
<dbReference type="InterPro" id="IPR003439">
    <property type="entry name" value="ABC_transporter-like_ATP-bd"/>
</dbReference>
<dbReference type="STRING" id="1193518.BN13_420068"/>
<dbReference type="GO" id="GO:0005524">
    <property type="term" value="F:ATP binding"/>
    <property type="evidence" value="ECO:0007669"/>
    <property type="project" value="UniProtKB-KW"/>
</dbReference>
<dbReference type="Proteomes" id="UP000035720">
    <property type="component" value="Unassembled WGS sequence"/>
</dbReference>
<evidence type="ECO:0000259" key="8">
    <source>
        <dbReference type="PROSITE" id="PS50893"/>
    </source>
</evidence>
<evidence type="ECO:0000256" key="1">
    <source>
        <dbReference type="ARBA" id="ARBA00022448"/>
    </source>
</evidence>
<evidence type="ECO:0000256" key="6">
    <source>
        <dbReference type="ARBA" id="ARBA00022967"/>
    </source>
</evidence>
<dbReference type="PANTHER" id="PTHR42781:SF5">
    <property type="entry name" value="PUTRESCINE TRANSPORT ATP-BINDING PROTEIN POTG"/>
    <property type="match status" value="1"/>
</dbReference>
<dbReference type="InterPro" id="IPR003593">
    <property type="entry name" value="AAA+_ATPase"/>
</dbReference>
<gene>
    <name evidence="9" type="primary">fbpC</name>
    <name evidence="9" type="ORF">BN13_420068</name>
</gene>
<organism evidence="9 10">
    <name type="scientific">Nostocoides jenkinsii Ben 74</name>
    <dbReference type="NCBI Taxonomy" id="1193518"/>
    <lineage>
        <taxon>Bacteria</taxon>
        <taxon>Bacillati</taxon>
        <taxon>Actinomycetota</taxon>
        <taxon>Actinomycetes</taxon>
        <taxon>Micrococcales</taxon>
        <taxon>Intrasporangiaceae</taxon>
        <taxon>Nostocoides</taxon>
    </lineage>
</organism>
<keyword evidence="2" id="KW-1003">Cell membrane</keyword>
<evidence type="ECO:0000256" key="3">
    <source>
        <dbReference type="ARBA" id="ARBA00022519"/>
    </source>
</evidence>
<name>A0A077MAE9_9MICO</name>
<evidence type="ECO:0000313" key="10">
    <source>
        <dbReference type="Proteomes" id="UP000035720"/>
    </source>
</evidence>
<accession>A0A077MAE9</accession>
<keyword evidence="4" id="KW-0547">Nucleotide-binding</keyword>
<dbReference type="InterPro" id="IPR008995">
    <property type="entry name" value="Mo/tungstate-bd_C_term_dom"/>
</dbReference>
<comment type="caution">
    <text evidence="9">The sequence shown here is derived from an EMBL/GenBank/DDBJ whole genome shotgun (WGS) entry which is preliminary data.</text>
</comment>
<evidence type="ECO:0000256" key="4">
    <source>
        <dbReference type="ARBA" id="ARBA00022741"/>
    </source>
</evidence>
<dbReference type="EMBL" id="CAJC01000153">
    <property type="protein sequence ID" value="CCI53614.1"/>
    <property type="molecule type" value="Genomic_DNA"/>
</dbReference>
<keyword evidence="1" id="KW-0813">Transport</keyword>
<keyword evidence="9" id="KW-0378">Hydrolase</keyword>
<dbReference type="GO" id="GO:0016887">
    <property type="term" value="F:ATP hydrolysis activity"/>
    <property type="evidence" value="ECO:0007669"/>
    <property type="project" value="InterPro"/>
</dbReference>
<dbReference type="InterPro" id="IPR027417">
    <property type="entry name" value="P-loop_NTPase"/>
</dbReference>
<evidence type="ECO:0000313" key="9">
    <source>
        <dbReference type="EMBL" id="CCI53614.1"/>
    </source>
</evidence>
<dbReference type="SUPFAM" id="SSF52540">
    <property type="entry name" value="P-loop containing nucleoside triphosphate hydrolases"/>
    <property type="match status" value="1"/>
</dbReference>
<keyword evidence="5 9" id="KW-0067">ATP-binding</keyword>
<proteinExistence type="predicted"/>
<dbReference type="GO" id="GO:0022857">
    <property type="term" value="F:transmembrane transporter activity"/>
    <property type="evidence" value="ECO:0007669"/>
    <property type="project" value="InterPro"/>
</dbReference>
<dbReference type="Pfam" id="PF08402">
    <property type="entry name" value="TOBE_2"/>
    <property type="match status" value="1"/>
</dbReference>
<keyword evidence="6" id="KW-1278">Translocase</keyword>
<dbReference type="Pfam" id="PF00005">
    <property type="entry name" value="ABC_tran"/>
    <property type="match status" value="1"/>
</dbReference>
<keyword evidence="7" id="KW-0472">Membrane</keyword>
<dbReference type="EC" id="3.6.3.30" evidence="9"/>
<evidence type="ECO:0000256" key="7">
    <source>
        <dbReference type="ARBA" id="ARBA00023136"/>
    </source>
</evidence>
<dbReference type="PANTHER" id="PTHR42781">
    <property type="entry name" value="SPERMIDINE/PUTRESCINE IMPORT ATP-BINDING PROTEIN POTA"/>
    <property type="match status" value="1"/>
</dbReference>
<dbReference type="InterPro" id="IPR050093">
    <property type="entry name" value="ABC_SmlMolc_Importer"/>
</dbReference>
<dbReference type="SMART" id="SM00382">
    <property type="entry name" value="AAA"/>
    <property type="match status" value="1"/>
</dbReference>
<keyword evidence="3" id="KW-0997">Cell inner membrane</keyword>
<dbReference type="AlphaFoldDB" id="A0A077MAE9"/>
<dbReference type="GO" id="GO:0043190">
    <property type="term" value="C:ATP-binding cassette (ABC) transporter complex"/>
    <property type="evidence" value="ECO:0007669"/>
    <property type="project" value="InterPro"/>
</dbReference>
<dbReference type="InterPro" id="IPR013611">
    <property type="entry name" value="Transp-assoc_OB_typ2"/>
</dbReference>
<dbReference type="Gene3D" id="3.40.50.300">
    <property type="entry name" value="P-loop containing nucleotide triphosphate hydrolases"/>
    <property type="match status" value="1"/>
</dbReference>
<protein>
    <submittedName>
        <fullName evidence="9">Fe(3+) ions import ATP-binding protein FbpC 1</fullName>
        <ecNumber evidence="9">3.6.3.30</ecNumber>
    </submittedName>
</protein>
<evidence type="ECO:0000256" key="2">
    <source>
        <dbReference type="ARBA" id="ARBA00022475"/>
    </source>
</evidence>
<dbReference type="SUPFAM" id="SSF50331">
    <property type="entry name" value="MOP-like"/>
    <property type="match status" value="1"/>
</dbReference>
<dbReference type="RefSeq" id="WP_235433981.1">
    <property type="nucleotide sequence ID" value="NZ_HF571038.1"/>
</dbReference>
<feature type="domain" description="ABC transporter" evidence="8">
    <location>
        <begin position="4"/>
        <end position="234"/>
    </location>
</feature>
<dbReference type="PROSITE" id="PS50893">
    <property type="entry name" value="ABC_TRANSPORTER_2"/>
    <property type="match status" value="1"/>
</dbReference>
<reference evidence="9 10" key="1">
    <citation type="journal article" date="2013" name="ISME J.">
        <title>A metabolic model for members of the genus Tetrasphaera involved in enhanced biological phosphorus removal.</title>
        <authorList>
            <person name="Kristiansen R."/>
            <person name="Nguyen H.T.T."/>
            <person name="Saunders A.M."/>
            <person name="Nielsen J.L."/>
            <person name="Wimmer R."/>
            <person name="Le V.Q."/>
            <person name="McIlroy S.J."/>
            <person name="Petrovski S."/>
            <person name="Seviour R.J."/>
            <person name="Calteau A."/>
            <person name="Nielsen K.L."/>
            <person name="Nielsen P.H."/>
        </authorList>
    </citation>
    <scope>NUCLEOTIDE SEQUENCE [LARGE SCALE GENOMIC DNA]</scope>
    <source>
        <strain evidence="9 10">Ben 74</strain>
    </source>
</reference>
<keyword evidence="10" id="KW-1185">Reference proteome</keyword>